<feature type="domain" description="Multidrug resistance protein MdtA-like C-terminal permuted SH3" evidence="5">
    <location>
        <begin position="465"/>
        <end position="519"/>
    </location>
</feature>
<feature type="domain" description="Multidrug resistance protein MdtA-like barrel-sandwich hybrid" evidence="4">
    <location>
        <begin position="75"/>
        <end position="347"/>
    </location>
</feature>
<comment type="similarity">
    <text evidence="1">Belongs to the membrane fusion protein (MFP) (TC 8.A.1) family.</text>
</comment>
<dbReference type="Gene3D" id="2.40.420.20">
    <property type="match status" value="1"/>
</dbReference>
<dbReference type="Gene3D" id="2.40.50.100">
    <property type="match status" value="2"/>
</dbReference>
<protein>
    <submittedName>
        <fullName evidence="6">Efflux RND transporter periplasmic adaptor subunit</fullName>
    </submittedName>
</protein>
<dbReference type="InterPro" id="IPR058627">
    <property type="entry name" value="MdtA-like_C"/>
</dbReference>
<dbReference type="PANTHER" id="PTHR30469">
    <property type="entry name" value="MULTIDRUG RESISTANCE PROTEIN MDTA"/>
    <property type="match status" value="1"/>
</dbReference>
<evidence type="ECO:0000256" key="1">
    <source>
        <dbReference type="ARBA" id="ARBA00009477"/>
    </source>
</evidence>
<keyword evidence="3" id="KW-0175">Coiled coil</keyword>
<feature type="coiled-coil region" evidence="3">
    <location>
        <begin position="113"/>
        <end position="255"/>
    </location>
</feature>
<evidence type="ECO:0000256" key="3">
    <source>
        <dbReference type="SAM" id="Coils"/>
    </source>
</evidence>
<evidence type="ECO:0000259" key="5">
    <source>
        <dbReference type="Pfam" id="PF25967"/>
    </source>
</evidence>
<keyword evidence="2" id="KW-0813">Transport</keyword>
<gene>
    <name evidence="6" type="ORF">HELGO_WM29163</name>
</gene>
<evidence type="ECO:0000313" key="6">
    <source>
        <dbReference type="EMBL" id="CAA6802270.1"/>
    </source>
</evidence>
<dbReference type="PANTHER" id="PTHR30469:SF15">
    <property type="entry name" value="HLYD FAMILY OF SECRETION PROTEINS"/>
    <property type="match status" value="1"/>
</dbReference>
<dbReference type="Pfam" id="PF25917">
    <property type="entry name" value="BSH_RND"/>
    <property type="match status" value="1"/>
</dbReference>
<dbReference type="AlphaFoldDB" id="A0A6S6RYR6"/>
<dbReference type="EMBL" id="CACVAT010000043">
    <property type="protein sequence ID" value="CAA6802270.1"/>
    <property type="molecule type" value="Genomic_DNA"/>
</dbReference>
<organism evidence="6">
    <name type="scientific">uncultured Thiotrichaceae bacterium</name>
    <dbReference type="NCBI Taxonomy" id="298394"/>
    <lineage>
        <taxon>Bacteria</taxon>
        <taxon>Pseudomonadati</taxon>
        <taxon>Pseudomonadota</taxon>
        <taxon>Gammaproteobacteria</taxon>
        <taxon>Thiotrichales</taxon>
        <taxon>Thiotrichaceae</taxon>
        <taxon>environmental samples</taxon>
    </lineage>
</organism>
<dbReference type="SUPFAM" id="SSF111369">
    <property type="entry name" value="HlyD-like secretion proteins"/>
    <property type="match status" value="1"/>
</dbReference>
<name>A0A6S6RYR6_9GAMM</name>
<dbReference type="GO" id="GO:0015562">
    <property type="term" value="F:efflux transmembrane transporter activity"/>
    <property type="evidence" value="ECO:0007669"/>
    <property type="project" value="TreeGrafter"/>
</dbReference>
<proteinExistence type="inferred from homology"/>
<dbReference type="InterPro" id="IPR058625">
    <property type="entry name" value="MdtA-like_BSH"/>
</dbReference>
<evidence type="ECO:0000259" key="4">
    <source>
        <dbReference type="Pfam" id="PF25917"/>
    </source>
</evidence>
<dbReference type="Gene3D" id="2.40.30.170">
    <property type="match status" value="1"/>
</dbReference>
<accession>A0A6S6RYR6</accession>
<reference evidence="6" key="1">
    <citation type="submission" date="2020-01" db="EMBL/GenBank/DDBJ databases">
        <authorList>
            <person name="Meier V. D."/>
            <person name="Meier V D."/>
        </authorList>
    </citation>
    <scope>NUCLEOTIDE SEQUENCE</scope>
    <source>
        <strain evidence="6">HLG_WM_MAG_09</strain>
    </source>
</reference>
<dbReference type="Gene3D" id="1.10.287.470">
    <property type="entry name" value="Helix hairpin bin"/>
    <property type="match status" value="2"/>
</dbReference>
<dbReference type="GO" id="GO:1990281">
    <property type="term" value="C:efflux pump complex"/>
    <property type="evidence" value="ECO:0007669"/>
    <property type="project" value="TreeGrafter"/>
</dbReference>
<sequence>MKFLKVLRNFLLFAGMIVLGLLAAKQMMDKQKPVEHEETSMPAKIVQIMDVMMQPYTPGVVAWGYVEPAMVFEGKAQVSGKISFVHADLKAGGSIPKGTVVVEIDPEDYQTSLRQSKADLSASRSQLDQLTQEEKNTRNALELAMQNLRAAQQNMKNVQRKKAPIAKNTQLIQQNINLLRQNLNITQKNLDLAKRNLILAKKEAYRLNDLAKRRLIAQNQAESQQQKVISAEQQVLQLEQSLVQQRQSIVQQEQQLTQQDQSDASQDQNVLQQQQQIIQNQQSVTDLNGQLATYASRRANVIAQMKRIEQQVKGQQTTLGRTKITMPFDARITQGDLDKGEFVSTGGVLFEAINASSLEIRAELPLDTLNILMAVPEQGAANNIGQVLNDLPLQAEVRRADADQDIVWEARVSRFSESIDSVRRTVGIVIAVDNPYSSSASAAGTYPVLMKGMYVQATIMAPEQQALVIPRTAIHQGRAYVMNAGDQLEIRPVKTRWQDSQQVLVVDGLDAGERLIVNDLIPVIPGMPLKVKEAP</sequence>
<evidence type="ECO:0000256" key="2">
    <source>
        <dbReference type="ARBA" id="ARBA00022448"/>
    </source>
</evidence>
<dbReference type="Pfam" id="PF25967">
    <property type="entry name" value="RND-MFP_C"/>
    <property type="match status" value="1"/>
</dbReference>